<reference evidence="1" key="1">
    <citation type="submission" date="2016-10" db="EMBL/GenBank/DDBJ databases">
        <title>Sequence of Gallionella enrichment culture.</title>
        <authorList>
            <person name="Poehlein A."/>
            <person name="Muehling M."/>
            <person name="Daniel R."/>
        </authorList>
    </citation>
    <scope>NUCLEOTIDE SEQUENCE</scope>
</reference>
<accession>A0A1J5RK40</accession>
<proteinExistence type="predicted"/>
<name>A0A1J5RK40_9ZZZZ</name>
<keyword evidence="1" id="KW-0436">Ligase</keyword>
<dbReference type="PANTHER" id="PTHR36932">
    <property type="entry name" value="CAPSULAR POLYSACCHARIDE BIOSYNTHESIS PROTEIN"/>
    <property type="match status" value="1"/>
</dbReference>
<dbReference type="Gene3D" id="3.40.50.12780">
    <property type="entry name" value="N-terminal domain of ligase-like"/>
    <property type="match status" value="1"/>
</dbReference>
<dbReference type="AlphaFoldDB" id="A0A1J5RK40"/>
<dbReference type="GO" id="GO:0047475">
    <property type="term" value="F:phenylacetate-CoA ligase activity"/>
    <property type="evidence" value="ECO:0007669"/>
    <property type="project" value="UniProtKB-EC"/>
</dbReference>
<dbReference type="InterPro" id="IPR042099">
    <property type="entry name" value="ANL_N_sf"/>
</dbReference>
<evidence type="ECO:0000313" key="1">
    <source>
        <dbReference type="EMBL" id="OIQ92468.1"/>
    </source>
</evidence>
<dbReference type="PANTHER" id="PTHR36932:SF1">
    <property type="entry name" value="CAPSULAR POLYSACCHARIDE BIOSYNTHESIS PROTEIN"/>
    <property type="match status" value="1"/>
</dbReference>
<dbReference type="SUPFAM" id="SSF56801">
    <property type="entry name" value="Acetyl-CoA synthetase-like"/>
    <property type="match status" value="1"/>
</dbReference>
<gene>
    <name evidence="1" type="ORF">GALL_256140</name>
</gene>
<sequence length="519" mass="56948">MDNDFVAALPRRELAVIIVSRGSRGANAGTPASGCISSSVATMYACFDPTQATATTIQVACGGLLEPDRLQRVRARRLARLLQTCVTRSPLYRKWLRGFDPASARLQDLPIAHRDRLMRQFDDWVTDSSIRLDELRSFVSRPERIADTYRGRYVVWQSSGTSGEPGIFVQDAAAMAAYDALEAVRGPFMRWAMSLPAGAGLQRNLVLIGATEEHYASTVSAKRLRQLNPWFSQRLHDVSFLQPMPRLRQALEALDPIVIATFPSVALQLAQEHRDGHLDATPQEIWVGGETLSRATREFIECSFGCRVRNSYGSSEFLSTAFECSEGALHLNADWVILEPLDRHGSPVPLDVEGDTVLLTNLANHVQPLLRYVLPDRVTLHSRRCACGSTLPVLTVHGRDDDVLHLPGRSHGIVTVSPLAITTVIEERAGLLDFQVRQVSRTEIALISRGHQAGADAKRHHAARVLEVFLAELGAVGVRVTDEGQPMLSAGPGGKVRRVVALHSASPPRRVALGCQQPV</sequence>
<dbReference type="EC" id="6.2.1.30" evidence="1"/>
<comment type="caution">
    <text evidence="1">The sequence shown here is derived from an EMBL/GenBank/DDBJ whole genome shotgun (WGS) entry which is preliminary data.</text>
</comment>
<organism evidence="1">
    <name type="scientific">mine drainage metagenome</name>
    <dbReference type="NCBI Taxonomy" id="410659"/>
    <lineage>
        <taxon>unclassified sequences</taxon>
        <taxon>metagenomes</taxon>
        <taxon>ecological metagenomes</taxon>
    </lineage>
</organism>
<protein>
    <submittedName>
        <fullName evidence="1">Phenylacetate-coenzyme A ligase</fullName>
        <ecNumber evidence="1">6.2.1.30</ecNumber>
    </submittedName>
</protein>
<dbReference type="InterPro" id="IPR053158">
    <property type="entry name" value="CapK_Type1_Caps_Biosynth"/>
</dbReference>
<dbReference type="EMBL" id="MLJW01000231">
    <property type="protein sequence ID" value="OIQ92468.1"/>
    <property type="molecule type" value="Genomic_DNA"/>
</dbReference>